<dbReference type="SUPFAM" id="SSF48371">
    <property type="entry name" value="ARM repeat"/>
    <property type="match status" value="1"/>
</dbReference>
<dbReference type="InterPro" id="IPR016024">
    <property type="entry name" value="ARM-type_fold"/>
</dbReference>
<dbReference type="Pfam" id="PF02854">
    <property type="entry name" value="MIF4G"/>
    <property type="match status" value="1"/>
</dbReference>
<dbReference type="InterPro" id="IPR003890">
    <property type="entry name" value="MIF4G-like_typ-3"/>
</dbReference>
<dbReference type="GO" id="GO:0042274">
    <property type="term" value="P:ribosomal small subunit biogenesis"/>
    <property type="evidence" value="ECO:0007669"/>
    <property type="project" value="TreeGrafter"/>
</dbReference>
<dbReference type="OrthoDB" id="361797at2759"/>
<keyword evidence="3" id="KW-1185">Reference proteome</keyword>
<evidence type="ECO:0000259" key="1">
    <source>
        <dbReference type="Pfam" id="PF02854"/>
    </source>
</evidence>
<dbReference type="GO" id="GO:0005730">
    <property type="term" value="C:nucleolus"/>
    <property type="evidence" value="ECO:0007669"/>
    <property type="project" value="TreeGrafter"/>
</dbReference>
<comment type="caution">
    <text evidence="2">The sequence shown here is derived from an EMBL/GenBank/DDBJ whole genome shotgun (WGS) entry which is preliminary data.</text>
</comment>
<gene>
    <name evidence="2" type="ORF">AZE42_11483</name>
</gene>
<dbReference type="GO" id="GO:0003723">
    <property type="term" value="F:RNA binding"/>
    <property type="evidence" value="ECO:0007669"/>
    <property type="project" value="InterPro"/>
</dbReference>
<proteinExistence type="predicted"/>
<dbReference type="InterPro" id="IPR050781">
    <property type="entry name" value="CWC22_splicing_factor"/>
</dbReference>
<dbReference type="PANTHER" id="PTHR18034:SF4">
    <property type="entry name" value="NUCLEOLAR MIF4G DOMAIN-CONTAINING PROTEIN 1"/>
    <property type="match status" value="1"/>
</dbReference>
<accession>A0A1J8QG03</accession>
<dbReference type="PANTHER" id="PTHR18034">
    <property type="entry name" value="CELL CYCLE CONTROL PROTEIN CWF22-RELATED"/>
    <property type="match status" value="1"/>
</dbReference>
<evidence type="ECO:0000313" key="2">
    <source>
        <dbReference type="EMBL" id="OJA08338.1"/>
    </source>
</evidence>
<dbReference type="AlphaFoldDB" id="A0A1J8QG03"/>
<organism evidence="2 3">
    <name type="scientific">Rhizopogon vesiculosus</name>
    <dbReference type="NCBI Taxonomy" id="180088"/>
    <lineage>
        <taxon>Eukaryota</taxon>
        <taxon>Fungi</taxon>
        <taxon>Dikarya</taxon>
        <taxon>Basidiomycota</taxon>
        <taxon>Agaricomycotina</taxon>
        <taxon>Agaricomycetes</taxon>
        <taxon>Agaricomycetidae</taxon>
        <taxon>Boletales</taxon>
        <taxon>Suillineae</taxon>
        <taxon>Rhizopogonaceae</taxon>
        <taxon>Rhizopogon</taxon>
    </lineage>
</organism>
<reference evidence="2 3" key="1">
    <citation type="submission" date="2016-03" db="EMBL/GenBank/DDBJ databases">
        <title>Comparative genomics of the ectomycorrhizal sister species Rhizopogon vinicolor and Rhizopogon vesiculosus (Basidiomycota: Boletales) reveals a divergence of the mating type B locus.</title>
        <authorList>
            <person name="Mujic A.B."/>
            <person name="Kuo A."/>
            <person name="Tritt A."/>
            <person name="Lipzen A."/>
            <person name="Chen C."/>
            <person name="Johnson J."/>
            <person name="Sharma A."/>
            <person name="Barry K."/>
            <person name="Grigoriev I.V."/>
            <person name="Spatafora J.W."/>
        </authorList>
    </citation>
    <scope>NUCLEOTIDE SEQUENCE [LARGE SCALE GENOMIC DNA]</scope>
    <source>
        <strain evidence="2 3">AM-OR11-056</strain>
    </source>
</reference>
<sequence>MSIATDSRHDITSTLTNLIIDSISSHSTLLDSYAVLHAAFISSFYRLPLNAVASYERRLASVEEKSTPNTTEVAEDLGKECSNLVVLFSELYNFQVISCILIYDIIHSLLADDLSGFRVELLLKLLQNSGQQLRQDDPT</sequence>
<dbReference type="STRING" id="180088.A0A1J8QG03"/>
<dbReference type="Gene3D" id="1.25.40.180">
    <property type="match status" value="1"/>
</dbReference>
<dbReference type="Proteomes" id="UP000183567">
    <property type="component" value="Unassembled WGS sequence"/>
</dbReference>
<feature type="domain" description="MIF4G" evidence="1">
    <location>
        <begin position="79"/>
        <end position="138"/>
    </location>
</feature>
<name>A0A1J8QG03_9AGAM</name>
<evidence type="ECO:0000313" key="3">
    <source>
        <dbReference type="Proteomes" id="UP000183567"/>
    </source>
</evidence>
<dbReference type="EMBL" id="LVVM01006326">
    <property type="protein sequence ID" value="OJA08338.1"/>
    <property type="molecule type" value="Genomic_DNA"/>
</dbReference>
<protein>
    <recommendedName>
        <fullName evidence="1">MIF4G domain-containing protein</fullName>
    </recommendedName>
</protein>